<proteinExistence type="predicted"/>
<dbReference type="SUPFAM" id="SSF47413">
    <property type="entry name" value="lambda repressor-like DNA-binding domains"/>
    <property type="match status" value="1"/>
</dbReference>
<dbReference type="EMBL" id="QVXO01000024">
    <property type="protein sequence ID" value="RPJ90617.1"/>
    <property type="molecule type" value="Genomic_DNA"/>
</dbReference>
<accession>A0A424WBJ0</accession>
<dbReference type="AlphaFoldDB" id="A0A424WBJ0"/>
<dbReference type="Proteomes" id="UP000285324">
    <property type="component" value="Unassembled WGS sequence"/>
</dbReference>
<dbReference type="InterPro" id="IPR001387">
    <property type="entry name" value="Cro/C1-type_HTH"/>
</dbReference>
<organism evidence="2 3">
    <name type="scientific">Alcaligenes xylosoxydans xylosoxydans</name>
    <name type="common">Achromobacter xylosoxidans</name>
    <dbReference type="NCBI Taxonomy" id="85698"/>
    <lineage>
        <taxon>Bacteria</taxon>
        <taxon>Pseudomonadati</taxon>
        <taxon>Pseudomonadota</taxon>
        <taxon>Betaproteobacteria</taxon>
        <taxon>Burkholderiales</taxon>
        <taxon>Alcaligenaceae</taxon>
        <taxon>Achromobacter</taxon>
    </lineage>
</organism>
<evidence type="ECO:0000256" key="1">
    <source>
        <dbReference type="SAM" id="MobiDB-lite"/>
    </source>
</evidence>
<name>A0A424WBJ0_ALCXX</name>
<feature type="compositionally biased region" description="Basic and acidic residues" evidence="1">
    <location>
        <begin position="85"/>
        <end position="94"/>
    </location>
</feature>
<evidence type="ECO:0000313" key="2">
    <source>
        <dbReference type="EMBL" id="RPJ90617.1"/>
    </source>
</evidence>
<evidence type="ECO:0000313" key="3">
    <source>
        <dbReference type="Proteomes" id="UP000285324"/>
    </source>
</evidence>
<sequence>MKKKIEPSFDAAMALARLGANIRTARLRRAETESMLAARMGVSRATVTRLERGDGGVSLALAIEALLQYGYADQVYALGDPDLDGVGKRLDAVRRPSRGSGKTPNTHRADPTQL</sequence>
<dbReference type="InterPro" id="IPR010982">
    <property type="entry name" value="Lambda_DNA-bd_dom_sf"/>
</dbReference>
<dbReference type="RefSeq" id="WP_059376116.1">
    <property type="nucleotide sequence ID" value="NZ_CP061008.1"/>
</dbReference>
<feature type="region of interest" description="Disordered" evidence="1">
    <location>
        <begin position="81"/>
        <end position="114"/>
    </location>
</feature>
<dbReference type="Gene3D" id="1.10.260.40">
    <property type="entry name" value="lambda repressor-like DNA-binding domains"/>
    <property type="match status" value="1"/>
</dbReference>
<comment type="caution">
    <text evidence="2">The sequence shown here is derived from an EMBL/GenBank/DDBJ whole genome shotgun (WGS) entry which is preliminary data.</text>
</comment>
<gene>
    <name evidence="2" type="ORF">DY367_16620</name>
</gene>
<dbReference type="CDD" id="cd00093">
    <property type="entry name" value="HTH_XRE"/>
    <property type="match status" value="1"/>
</dbReference>
<dbReference type="Pfam" id="PF13560">
    <property type="entry name" value="HTH_31"/>
    <property type="match status" value="1"/>
</dbReference>
<dbReference type="GO" id="GO:0003677">
    <property type="term" value="F:DNA binding"/>
    <property type="evidence" value="ECO:0007669"/>
    <property type="project" value="InterPro"/>
</dbReference>
<reference evidence="2 3" key="1">
    <citation type="submission" date="2018-08" db="EMBL/GenBank/DDBJ databases">
        <title>Achromobacter xylosoxidans Genome sequencing and assembly.</title>
        <authorList>
            <person name="Wang R."/>
            <person name="Rensing C."/>
            <person name="Li Y."/>
        </authorList>
    </citation>
    <scope>NUCLEOTIDE SEQUENCE [LARGE SCALE GENOMIC DNA]</scope>
    <source>
        <strain evidence="2 3">GD003A</strain>
    </source>
</reference>
<dbReference type="OrthoDB" id="7365273at2"/>
<protein>
    <submittedName>
        <fullName evidence="2">XRE family transcriptional regulator</fullName>
    </submittedName>
</protein>